<dbReference type="STRING" id="1304275.C41B8_04806"/>
<keyword evidence="6" id="KW-0813">Transport</keyword>
<evidence type="ECO:0000256" key="5">
    <source>
        <dbReference type="ARBA" id="ARBA00023136"/>
    </source>
</evidence>
<dbReference type="GO" id="GO:0043190">
    <property type="term" value="C:ATP-binding cassette (ABC) transporter complex"/>
    <property type="evidence" value="ECO:0007669"/>
    <property type="project" value="InterPro"/>
</dbReference>
<feature type="transmembrane region" description="Helical" evidence="6">
    <location>
        <begin position="20"/>
        <end position="39"/>
    </location>
</feature>
<feature type="domain" description="ABC transmembrane type-2" evidence="7">
    <location>
        <begin position="19"/>
        <end position="246"/>
    </location>
</feature>
<dbReference type="OrthoDB" id="9804001at2"/>
<accession>A0A084IP89</accession>
<feature type="transmembrane region" description="Helical" evidence="6">
    <location>
        <begin position="222"/>
        <end position="244"/>
    </location>
</feature>
<comment type="similarity">
    <text evidence="2 6">Belongs to the ABC-2 integral membrane protein family.</text>
</comment>
<dbReference type="InterPro" id="IPR000412">
    <property type="entry name" value="ABC_2_transport"/>
</dbReference>
<dbReference type="PROSITE" id="PS51012">
    <property type="entry name" value="ABC_TM2"/>
    <property type="match status" value="1"/>
</dbReference>
<feature type="transmembrane region" description="Helical" evidence="6">
    <location>
        <begin position="165"/>
        <end position="186"/>
    </location>
</feature>
<organism evidence="8 9">
    <name type="scientific">Salinisphaera hydrothermalis (strain C41B8)</name>
    <dbReference type="NCBI Taxonomy" id="1304275"/>
    <lineage>
        <taxon>Bacteria</taxon>
        <taxon>Pseudomonadati</taxon>
        <taxon>Pseudomonadota</taxon>
        <taxon>Gammaproteobacteria</taxon>
        <taxon>Salinisphaerales</taxon>
        <taxon>Salinisphaeraceae</taxon>
        <taxon>Salinisphaera</taxon>
    </lineage>
</organism>
<sequence>MNWRGCYTLFIKEVRRFYSVILQTVGAPVVTALLYMAVFGQVLAGQTIEGVRAVEFLVPGLMMMSIIQNSFANTSSSITQSKIMGNLVFLLMTPLSAFEIYLAYIAASLVRAVLVAIVLYIVTQFFVHVPVHDPLLMLAMLIFSGGTLAVMGLIAGILANKFDHLAAFQNFFILPMSFLSGVFYSIHNLPSFWQHASYFNPFFYMIDGFRHGFFGVGDANPLVSLIVAAAFFTVVSVIAITMLARGYKIRG</sequence>
<dbReference type="GO" id="GO:0140359">
    <property type="term" value="F:ABC-type transporter activity"/>
    <property type="evidence" value="ECO:0007669"/>
    <property type="project" value="InterPro"/>
</dbReference>
<name>A0A084IP89_SALHC</name>
<dbReference type="PRINTS" id="PR00164">
    <property type="entry name" value="ABC2TRNSPORT"/>
</dbReference>
<dbReference type="PATRIC" id="fig|1304275.5.peg.984"/>
<dbReference type="PANTHER" id="PTHR43332:SF1">
    <property type="entry name" value="TRANSPORT PERMEASE PROTEIN"/>
    <property type="match status" value="1"/>
</dbReference>
<comment type="subcellular location">
    <subcellularLocation>
        <location evidence="6">Cell inner membrane</location>
        <topology evidence="6">Multi-pass membrane protein</topology>
    </subcellularLocation>
    <subcellularLocation>
        <location evidence="1">Membrane</location>
        <topology evidence="1">Multi-pass membrane protein</topology>
    </subcellularLocation>
</comment>
<protein>
    <recommendedName>
        <fullName evidence="6">Transport permease protein</fullName>
    </recommendedName>
</protein>
<keyword evidence="3 6" id="KW-0812">Transmembrane</keyword>
<dbReference type="PIRSF" id="PIRSF006648">
    <property type="entry name" value="DrrB"/>
    <property type="match status" value="1"/>
</dbReference>
<keyword evidence="9" id="KW-1185">Reference proteome</keyword>
<feature type="transmembrane region" description="Helical" evidence="6">
    <location>
        <begin position="83"/>
        <end position="102"/>
    </location>
</feature>
<evidence type="ECO:0000256" key="4">
    <source>
        <dbReference type="ARBA" id="ARBA00022989"/>
    </source>
</evidence>
<dbReference type="PANTHER" id="PTHR43332">
    <property type="entry name" value="INNER MEMBRANE TRANSPORT PERMEASE YADH-RELATED"/>
    <property type="match status" value="1"/>
</dbReference>
<dbReference type="Proteomes" id="UP000028302">
    <property type="component" value="Unassembled WGS sequence"/>
</dbReference>
<evidence type="ECO:0000256" key="6">
    <source>
        <dbReference type="RuleBase" id="RU361157"/>
    </source>
</evidence>
<keyword evidence="6" id="KW-1003">Cell membrane</keyword>
<dbReference type="InterPro" id="IPR047817">
    <property type="entry name" value="ABC2_TM_bact-type"/>
</dbReference>
<dbReference type="InterPro" id="IPR052522">
    <property type="entry name" value="ABC-2_transport_permease"/>
</dbReference>
<dbReference type="Pfam" id="PF01061">
    <property type="entry name" value="ABC2_membrane"/>
    <property type="match status" value="1"/>
</dbReference>
<dbReference type="RefSeq" id="WP_037334819.1">
    <property type="nucleotide sequence ID" value="NZ_APNK01000004.1"/>
</dbReference>
<dbReference type="InterPro" id="IPR013525">
    <property type="entry name" value="ABC2_TM"/>
</dbReference>
<dbReference type="AlphaFoldDB" id="A0A084IP89"/>
<evidence type="ECO:0000313" key="9">
    <source>
        <dbReference type="Proteomes" id="UP000028302"/>
    </source>
</evidence>
<feature type="transmembrane region" description="Helical" evidence="6">
    <location>
        <begin position="109"/>
        <end position="129"/>
    </location>
</feature>
<gene>
    <name evidence="8" type="ORF">C41B8_04806</name>
</gene>
<dbReference type="eggNOG" id="COG0842">
    <property type="taxonomic scope" value="Bacteria"/>
</dbReference>
<comment type="caution">
    <text evidence="8">The sequence shown here is derived from an EMBL/GenBank/DDBJ whole genome shotgun (WGS) entry which is preliminary data.</text>
</comment>
<evidence type="ECO:0000259" key="7">
    <source>
        <dbReference type="PROSITE" id="PS51012"/>
    </source>
</evidence>
<evidence type="ECO:0000313" key="8">
    <source>
        <dbReference type="EMBL" id="KEZ78523.1"/>
    </source>
</evidence>
<reference evidence="8 9" key="1">
    <citation type="submission" date="2013-03" db="EMBL/GenBank/DDBJ databases">
        <title>Salinisphaera hydrothermalis C41B8 Genome Sequencing.</title>
        <authorList>
            <person name="Li C."/>
            <person name="Lai Q."/>
            <person name="Shao Z."/>
        </authorList>
    </citation>
    <scope>NUCLEOTIDE SEQUENCE [LARGE SCALE GENOMIC DNA]</scope>
    <source>
        <strain evidence="8 9">C41B8</strain>
    </source>
</reference>
<feature type="transmembrane region" description="Helical" evidence="6">
    <location>
        <begin position="135"/>
        <end position="158"/>
    </location>
</feature>
<evidence type="ECO:0000256" key="3">
    <source>
        <dbReference type="ARBA" id="ARBA00022692"/>
    </source>
</evidence>
<keyword evidence="4 6" id="KW-1133">Transmembrane helix</keyword>
<evidence type="ECO:0000256" key="2">
    <source>
        <dbReference type="ARBA" id="ARBA00007783"/>
    </source>
</evidence>
<dbReference type="EMBL" id="APNK01000004">
    <property type="protein sequence ID" value="KEZ78523.1"/>
    <property type="molecule type" value="Genomic_DNA"/>
</dbReference>
<evidence type="ECO:0000256" key="1">
    <source>
        <dbReference type="ARBA" id="ARBA00004141"/>
    </source>
</evidence>
<proteinExistence type="inferred from homology"/>
<keyword evidence="5 6" id="KW-0472">Membrane</keyword>